<dbReference type="Proteomes" id="UP000002624">
    <property type="component" value="Unassembled WGS sequence"/>
</dbReference>
<dbReference type="eggNOG" id="KOG0406">
    <property type="taxonomic scope" value="Eukaryota"/>
</dbReference>
<evidence type="ECO:0000313" key="1">
    <source>
        <dbReference type="EMBL" id="EER39835.1"/>
    </source>
</evidence>
<evidence type="ECO:0000313" key="2">
    <source>
        <dbReference type="Proteomes" id="UP000002624"/>
    </source>
</evidence>
<dbReference type="HOGENOM" id="CLU_2426517_0_0_1"/>
<sequence>MEDSAVRLQDNLRSLDATEDIHALHTDPSLTSRSNRDFEAAAAVAAANAASGSQPFDALPAATAAVANNLHPSTVTSQDGIQQIIKYLVAA</sequence>
<reference evidence="2" key="1">
    <citation type="submission" date="2009-05" db="EMBL/GenBank/DDBJ databases">
        <title>The genome sequence of Ajellomyces capsulatus strain H143.</title>
        <authorList>
            <person name="Champion M."/>
            <person name="Cuomo C.A."/>
            <person name="Ma L.-J."/>
            <person name="Henn M.R."/>
            <person name="Sil A."/>
            <person name="Goldman B."/>
            <person name="Young S.K."/>
            <person name="Kodira C.D."/>
            <person name="Zeng Q."/>
            <person name="Koehrsen M."/>
            <person name="Alvarado L."/>
            <person name="Berlin A.M."/>
            <person name="Borenstein D."/>
            <person name="Chen Z."/>
            <person name="Engels R."/>
            <person name="Freedman E."/>
            <person name="Gellesch M."/>
            <person name="Goldberg J."/>
            <person name="Griggs A."/>
            <person name="Gujja S."/>
            <person name="Heiman D.I."/>
            <person name="Hepburn T.A."/>
            <person name="Howarth C."/>
            <person name="Jen D."/>
            <person name="Larson L."/>
            <person name="Lewis B."/>
            <person name="Mehta T."/>
            <person name="Park D."/>
            <person name="Pearson M."/>
            <person name="Roberts A."/>
            <person name="Saif S."/>
            <person name="Shea T.D."/>
            <person name="Shenoy N."/>
            <person name="Sisk P."/>
            <person name="Stolte C."/>
            <person name="Sykes S."/>
            <person name="Walk T."/>
            <person name="White J."/>
            <person name="Yandava C."/>
            <person name="Klein B."/>
            <person name="McEwen J.G."/>
            <person name="Puccia R."/>
            <person name="Goldman G.H."/>
            <person name="Felipe M.S."/>
            <person name="Nino-Vega G."/>
            <person name="San-Blas G."/>
            <person name="Taylor J.W."/>
            <person name="Mendoza L."/>
            <person name="Galagan J.E."/>
            <person name="Nusbaum C."/>
            <person name="Birren B.W."/>
        </authorList>
    </citation>
    <scope>NUCLEOTIDE SEQUENCE [LARGE SCALE GENOMIC DNA]</scope>
    <source>
        <strain evidence="2">H143</strain>
    </source>
</reference>
<dbReference type="STRING" id="544712.C6HJ23"/>
<organism evidence="1 2">
    <name type="scientific">Ajellomyces capsulatus (strain H143)</name>
    <name type="common">Darling's disease fungus</name>
    <name type="synonym">Histoplasma capsulatum</name>
    <dbReference type="NCBI Taxonomy" id="544712"/>
    <lineage>
        <taxon>Eukaryota</taxon>
        <taxon>Fungi</taxon>
        <taxon>Dikarya</taxon>
        <taxon>Ascomycota</taxon>
        <taxon>Pezizomycotina</taxon>
        <taxon>Eurotiomycetes</taxon>
        <taxon>Eurotiomycetidae</taxon>
        <taxon>Onygenales</taxon>
        <taxon>Ajellomycetaceae</taxon>
        <taxon>Histoplasma</taxon>
    </lineage>
</organism>
<dbReference type="VEuPathDB" id="FungiDB:HCDG_06057"/>
<gene>
    <name evidence="1" type="ORF">HCDG_06057</name>
</gene>
<dbReference type="EMBL" id="GG692428">
    <property type="protein sequence ID" value="EER39835.1"/>
    <property type="molecule type" value="Genomic_DNA"/>
</dbReference>
<dbReference type="AlphaFoldDB" id="C6HJ23"/>
<protein>
    <submittedName>
        <fullName evidence="1">Uncharacterized protein</fullName>
    </submittedName>
</protein>
<accession>C6HJ23</accession>
<proteinExistence type="predicted"/>
<name>C6HJ23_AJECH</name>